<gene>
    <name evidence="1" type="ORF">O1611_g3072</name>
</gene>
<keyword evidence="2" id="KW-1185">Reference proteome</keyword>
<reference evidence="1" key="1">
    <citation type="submission" date="2022-12" db="EMBL/GenBank/DDBJ databases">
        <title>Genome Sequence of Lasiodiplodia mahajangana.</title>
        <authorList>
            <person name="Buettner E."/>
        </authorList>
    </citation>
    <scope>NUCLEOTIDE SEQUENCE</scope>
    <source>
        <strain evidence="1">VT137</strain>
    </source>
</reference>
<proteinExistence type="predicted"/>
<organism evidence="1 2">
    <name type="scientific">Lasiodiplodia mahajangana</name>
    <dbReference type="NCBI Taxonomy" id="1108764"/>
    <lineage>
        <taxon>Eukaryota</taxon>
        <taxon>Fungi</taxon>
        <taxon>Dikarya</taxon>
        <taxon>Ascomycota</taxon>
        <taxon>Pezizomycotina</taxon>
        <taxon>Dothideomycetes</taxon>
        <taxon>Dothideomycetes incertae sedis</taxon>
        <taxon>Botryosphaeriales</taxon>
        <taxon>Botryosphaeriaceae</taxon>
        <taxon>Lasiodiplodia</taxon>
    </lineage>
</organism>
<dbReference type="EMBL" id="JAPUUL010000470">
    <property type="protein sequence ID" value="KAJ8130558.1"/>
    <property type="molecule type" value="Genomic_DNA"/>
</dbReference>
<name>A0ACC2JTG7_9PEZI</name>
<evidence type="ECO:0000313" key="1">
    <source>
        <dbReference type="EMBL" id="KAJ8130558.1"/>
    </source>
</evidence>
<dbReference type="Proteomes" id="UP001153332">
    <property type="component" value="Unassembled WGS sequence"/>
</dbReference>
<evidence type="ECO:0000313" key="2">
    <source>
        <dbReference type="Proteomes" id="UP001153332"/>
    </source>
</evidence>
<protein>
    <submittedName>
        <fullName evidence="1">Uncharacterized protein</fullName>
    </submittedName>
</protein>
<sequence>MGSFREKATKRPIFGQYAGAGNMPTLQGGIILITSRLSPFSKMPVVECSNAMPENAKRSPVAHGNLLHHLRPNGYHSRSK</sequence>
<comment type="caution">
    <text evidence="1">The sequence shown here is derived from an EMBL/GenBank/DDBJ whole genome shotgun (WGS) entry which is preliminary data.</text>
</comment>
<accession>A0ACC2JTG7</accession>